<dbReference type="SUPFAM" id="SSF143422">
    <property type="entry name" value="Transposase IS200-like"/>
    <property type="match status" value="1"/>
</dbReference>
<evidence type="ECO:0000313" key="2">
    <source>
        <dbReference type="EMBL" id="OGN00383.1"/>
    </source>
</evidence>
<dbReference type="Gene3D" id="3.30.70.1290">
    <property type="entry name" value="Transposase IS200-like"/>
    <property type="match status" value="1"/>
</dbReference>
<evidence type="ECO:0000259" key="1">
    <source>
        <dbReference type="SMART" id="SM01321"/>
    </source>
</evidence>
<dbReference type="PANTHER" id="PTHR34322:SF2">
    <property type="entry name" value="TRANSPOSASE IS200-LIKE DOMAIN-CONTAINING PROTEIN"/>
    <property type="match status" value="1"/>
</dbReference>
<protein>
    <recommendedName>
        <fullName evidence="1">Transposase IS200-like domain-containing protein</fullName>
    </recommendedName>
</protein>
<sequence>MIKPPFIDKEIYHIYNRGVEKRIIFNDDRDRFRFIHSLFQFNDTNPTPTNNCYYYSRSPEYNEYNEVEPHYTREPRKPIVDILAFCLMPNHFHLMLRQKQKNGIVNFMKKLGTGYTMYFNKKHERVGPLFQGRFKAVHVGSDEYFRYLCHYIHLNPLDMNTPEWREGKIKNFNSAIDYIENYRWSSLQDYSNIKNFPSVISKNLISEVFNNRYKQDLQAWIKDFNLEPVRDLLLE</sequence>
<dbReference type="EMBL" id="MGJD01000022">
    <property type="protein sequence ID" value="OGN00383.1"/>
    <property type="molecule type" value="Genomic_DNA"/>
</dbReference>
<dbReference type="InterPro" id="IPR036515">
    <property type="entry name" value="Transposase_17_sf"/>
</dbReference>
<dbReference type="AlphaFoldDB" id="A0A1F8EHU8"/>
<dbReference type="SMART" id="SM01321">
    <property type="entry name" value="Y1_Tnp"/>
    <property type="match status" value="1"/>
</dbReference>
<dbReference type="PANTHER" id="PTHR34322">
    <property type="entry name" value="TRANSPOSASE, Y1_TNP DOMAIN-CONTAINING"/>
    <property type="match status" value="1"/>
</dbReference>
<organism evidence="2 3">
    <name type="scientific">Candidatus Yanofskybacteria bacterium RIFCSPHIGHO2_01_FULL_41_53</name>
    <dbReference type="NCBI Taxonomy" id="1802663"/>
    <lineage>
        <taxon>Bacteria</taxon>
        <taxon>Candidatus Yanofskyibacteriota</taxon>
    </lineage>
</organism>
<dbReference type="GO" id="GO:0004803">
    <property type="term" value="F:transposase activity"/>
    <property type="evidence" value="ECO:0007669"/>
    <property type="project" value="InterPro"/>
</dbReference>
<comment type="caution">
    <text evidence="2">The sequence shown here is derived from an EMBL/GenBank/DDBJ whole genome shotgun (WGS) entry which is preliminary data.</text>
</comment>
<accession>A0A1F8EHU8</accession>
<dbReference type="Pfam" id="PF01797">
    <property type="entry name" value="Y1_Tnp"/>
    <property type="match status" value="1"/>
</dbReference>
<dbReference type="InterPro" id="IPR002686">
    <property type="entry name" value="Transposase_17"/>
</dbReference>
<evidence type="ECO:0000313" key="3">
    <source>
        <dbReference type="Proteomes" id="UP000177117"/>
    </source>
</evidence>
<reference evidence="2 3" key="1">
    <citation type="journal article" date="2016" name="Nat. Commun.">
        <title>Thousands of microbial genomes shed light on interconnected biogeochemical processes in an aquifer system.</title>
        <authorList>
            <person name="Anantharaman K."/>
            <person name="Brown C.T."/>
            <person name="Hug L.A."/>
            <person name="Sharon I."/>
            <person name="Castelle C.J."/>
            <person name="Probst A.J."/>
            <person name="Thomas B.C."/>
            <person name="Singh A."/>
            <person name="Wilkins M.J."/>
            <person name="Karaoz U."/>
            <person name="Brodie E.L."/>
            <person name="Williams K.H."/>
            <person name="Hubbard S.S."/>
            <person name="Banfield J.F."/>
        </authorList>
    </citation>
    <scope>NUCLEOTIDE SEQUENCE [LARGE SCALE GENOMIC DNA]</scope>
</reference>
<feature type="domain" description="Transposase IS200-like" evidence="1">
    <location>
        <begin position="7"/>
        <end position="155"/>
    </location>
</feature>
<dbReference type="GO" id="GO:0003677">
    <property type="term" value="F:DNA binding"/>
    <property type="evidence" value="ECO:0007669"/>
    <property type="project" value="InterPro"/>
</dbReference>
<dbReference type="GO" id="GO:0006313">
    <property type="term" value="P:DNA transposition"/>
    <property type="evidence" value="ECO:0007669"/>
    <property type="project" value="InterPro"/>
</dbReference>
<proteinExistence type="predicted"/>
<gene>
    <name evidence="2" type="ORF">A2650_00850</name>
</gene>
<name>A0A1F8EHU8_9BACT</name>
<dbReference type="Proteomes" id="UP000177117">
    <property type="component" value="Unassembled WGS sequence"/>
</dbReference>